<dbReference type="PANTHER" id="PTHR43720">
    <property type="entry name" value="2-AMINOMUCONIC SEMIALDEHYDE DEHYDROGENASE"/>
    <property type="match status" value="1"/>
</dbReference>
<organism evidence="7 8">
    <name type="scientific">Hymenobacter telluris</name>
    <dbReference type="NCBI Taxonomy" id="2816474"/>
    <lineage>
        <taxon>Bacteria</taxon>
        <taxon>Pseudomonadati</taxon>
        <taxon>Bacteroidota</taxon>
        <taxon>Cytophagia</taxon>
        <taxon>Cytophagales</taxon>
        <taxon>Hymenobacteraceae</taxon>
        <taxon>Hymenobacter</taxon>
    </lineage>
</organism>
<dbReference type="InterPro" id="IPR016162">
    <property type="entry name" value="Ald_DH_N"/>
</dbReference>
<dbReference type="SUPFAM" id="SSF53720">
    <property type="entry name" value="ALDH-like"/>
    <property type="match status" value="1"/>
</dbReference>
<dbReference type="Gene3D" id="3.40.309.10">
    <property type="entry name" value="Aldehyde Dehydrogenase, Chain A, domain 2"/>
    <property type="match status" value="1"/>
</dbReference>
<evidence type="ECO:0000256" key="1">
    <source>
        <dbReference type="ARBA" id="ARBA00009986"/>
    </source>
</evidence>
<evidence type="ECO:0000256" key="2">
    <source>
        <dbReference type="ARBA" id="ARBA00023002"/>
    </source>
</evidence>
<dbReference type="AlphaFoldDB" id="A0A939F213"/>
<keyword evidence="8" id="KW-1185">Reference proteome</keyword>
<dbReference type="PROSITE" id="PS00070">
    <property type="entry name" value="ALDEHYDE_DEHYDR_CYS"/>
    <property type="match status" value="1"/>
</dbReference>
<evidence type="ECO:0000256" key="5">
    <source>
        <dbReference type="RuleBase" id="RU003345"/>
    </source>
</evidence>
<protein>
    <submittedName>
        <fullName evidence="7">Aldehyde dehydrogenase</fullName>
    </submittedName>
</protein>
<sequence length="480" mass="51450">MLHFQNYLNGRLVPPTAGRYLPNVEPATGQVYAHIPDSDAADVARAVAAAEAALPAWRALPAEERGRLLVRIAELIERDLEALAQAESQDNGKPVSLARTVDIPRAASNFAFFGTAAQHFASETHFQEGVALNYTVRHPLGVVGCISPWNLPLYLFTWKIAPALAAGCCVVAKPSEITPYTAFLLSALCIEAGLPAGVLNIVHGTGPGVGQAIVEHPAIKAISFTGGTKTGEHIARTAAPMFKKLSLELGGKNPNIIFADCDLPEAVRTSLRSSFANQGQICLCGSRIFVERPIYEQFKAEFLVGVAALTIGDPQLAGSQQGALVSEAHLQKVLGYIALAHEEGGTLLAGGQRVQLEGRCAGGYFLAPTVFEGLAPDCRVNQEEIFGPVVTLTPFDTEEEVLAWANGTQYGLAATIWTRNLNRAHRVAHALHSGIVWVNTWLHRDLRTPFGGMKNSGVGREGGLEVLRFFTEPQSITVKL</sequence>
<feature type="active site" evidence="4">
    <location>
        <position position="248"/>
    </location>
</feature>
<dbReference type="EMBL" id="JAFLQZ010000026">
    <property type="protein sequence ID" value="MBO0360892.1"/>
    <property type="molecule type" value="Genomic_DNA"/>
</dbReference>
<dbReference type="InterPro" id="IPR016163">
    <property type="entry name" value="Ald_DH_C"/>
</dbReference>
<dbReference type="InterPro" id="IPR029510">
    <property type="entry name" value="Ald_DH_CS_GLU"/>
</dbReference>
<name>A0A939F213_9BACT</name>
<keyword evidence="2 5" id="KW-0560">Oxidoreductase</keyword>
<dbReference type="PROSITE" id="PS00687">
    <property type="entry name" value="ALDEHYDE_DEHYDR_GLU"/>
    <property type="match status" value="1"/>
</dbReference>
<dbReference type="Gene3D" id="3.40.605.10">
    <property type="entry name" value="Aldehyde Dehydrogenase, Chain A, domain 1"/>
    <property type="match status" value="1"/>
</dbReference>
<keyword evidence="3" id="KW-0520">NAD</keyword>
<accession>A0A939F213</accession>
<proteinExistence type="inferred from homology"/>
<comment type="similarity">
    <text evidence="1 5">Belongs to the aldehyde dehydrogenase family.</text>
</comment>
<dbReference type="InterPro" id="IPR015590">
    <property type="entry name" value="Aldehyde_DH_dom"/>
</dbReference>
<dbReference type="RefSeq" id="WP_206986803.1">
    <property type="nucleotide sequence ID" value="NZ_JAFLQZ010000026.1"/>
</dbReference>
<dbReference type="PANTHER" id="PTHR43720:SF2">
    <property type="entry name" value="2-AMINOMUCONIC SEMIALDEHYDE DEHYDROGENASE"/>
    <property type="match status" value="1"/>
</dbReference>
<dbReference type="FunFam" id="3.40.605.10:FF:000001">
    <property type="entry name" value="Aldehyde dehydrogenase 1"/>
    <property type="match status" value="1"/>
</dbReference>
<dbReference type="Proteomes" id="UP000664144">
    <property type="component" value="Unassembled WGS sequence"/>
</dbReference>
<dbReference type="InterPro" id="IPR016160">
    <property type="entry name" value="Ald_DH_CS_CYS"/>
</dbReference>
<evidence type="ECO:0000256" key="4">
    <source>
        <dbReference type="PROSITE-ProRule" id="PRU10007"/>
    </source>
</evidence>
<dbReference type="InterPro" id="IPR016161">
    <property type="entry name" value="Ald_DH/histidinol_DH"/>
</dbReference>
<evidence type="ECO:0000259" key="6">
    <source>
        <dbReference type="Pfam" id="PF00171"/>
    </source>
</evidence>
<dbReference type="FunFam" id="3.40.309.10:FF:000012">
    <property type="entry name" value="Betaine aldehyde dehydrogenase"/>
    <property type="match status" value="1"/>
</dbReference>
<evidence type="ECO:0000313" key="7">
    <source>
        <dbReference type="EMBL" id="MBO0360892.1"/>
    </source>
</evidence>
<dbReference type="Pfam" id="PF00171">
    <property type="entry name" value="Aldedh"/>
    <property type="match status" value="1"/>
</dbReference>
<dbReference type="CDD" id="cd07093">
    <property type="entry name" value="ALDH_F8_HMSADH"/>
    <property type="match status" value="1"/>
</dbReference>
<reference evidence="7" key="1">
    <citation type="submission" date="2021-03" db="EMBL/GenBank/DDBJ databases">
        <authorList>
            <person name="Kim M.K."/>
        </authorList>
    </citation>
    <scope>NUCLEOTIDE SEQUENCE</scope>
    <source>
        <strain evidence="7">BT186</strain>
    </source>
</reference>
<gene>
    <name evidence="7" type="ORF">J0X19_23230</name>
</gene>
<evidence type="ECO:0000256" key="3">
    <source>
        <dbReference type="ARBA" id="ARBA00023027"/>
    </source>
</evidence>
<evidence type="ECO:0000313" key="8">
    <source>
        <dbReference type="Proteomes" id="UP000664144"/>
    </source>
</evidence>
<feature type="domain" description="Aldehyde dehydrogenase" evidence="6">
    <location>
        <begin position="19"/>
        <end position="475"/>
    </location>
</feature>
<comment type="caution">
    <text evidence="7">The sequence shown here is derived from an EMBL/GenBank/DDBJ whole genome shotgun (WGS) entry which is preliminary data.</text>
</comment>
<dbReference type="GO" id="GO:0004030">
    <property type="term" value="F:aldehyde dehydrogenase [NAD(P)+] activity"/>
    <property type="evidence" value="ECO:0007669"/>
    <property type="project" value="UniProtKB-ARBA"/>
</dbReference>